<protein>
    <submittedName>
        <fullName evidence="2">Glutathione S-transferase</fullName>
    </submittedName>
</protein>
<dbReference type="GO" id="GO:0006559">
    <property type="term" value="P:L-phenylalanine catabolic process"/>
    <property type="evidence" value="ECO:0007669"/>
    <property type="project" value="TreeGrafter"/>
</dbReference>
<name>A0A2W5UZK0_9CAUL</name>
<dbReference type="PANTHER" id="PTHR42673">
    <property type="entry name" value="MALEYLACETOACETATE ISOMERASE"/>
    <property type="match status" value="1"/>
</dbReference>
<evidence type="ECO:0000313" key="3">
    <source>
        <dbReference type="Proteomes" id="UP000249393"/>
    </source>
</evidence>
<organism evidence="2 3">
    <name type="scientific">Caulobacter segnis</name>
    <dbReference type="NCBI Taxonomy" id="88688"/>
    <lineage>
        <taxon>Bacteria</taxon>
        <taxon>Pseudomonadati</taxon>
        <taxon>Pseudomonadota</taxon>
        <taxon>Alphaproteobacteria</taxon>
        <taxon>Caulobacterales</taxon>
        <taxon>Caulobacteraceae</taxon>
        <taxon>Caulobacter</taxon>
    </lineage>
</organism>
<sequence>MELVIGTKRWSSWSLRPWLALKATGQPFKEIEIELRRGEATTAEIGAYSPSKLAPALKDGDLVVWDSLAICEYLAEKFPEARLWPADPALRALGRSAAAEMHSGFQSLRGECPMALEQAPRKLDISEATQKDVRKIVERWNQLLKRSGGPFLLGEWSIADAFFTPVASRFRTYEIHLSDYGDAGAAGLYAERLLETPAFLEWERASRAA</sequence>
<dbReference type="PROSITE" id="PS50404">
    <property type="entry name" value="GST_NTER"/>
    <property type="match status" value="1"/>
</dbReference>
<dbReference type="SUPFAM" id="SSF47616">
    <property type="entry name" value="GST C-terminal domain-like"/>
    <property type="match status" value="1"/>
</dbReference>
<dbReference type="GO" id="GO:0004364">
    <property type="term" value="F:glutathione transferase activity"/>
    <property type="evidence" value="ECO:0007669"/>
    <property type="project" value="TreeGrafter"/>
</dbReference>
<evidence type="ECO:0000259" key="1">
    <source>
        <dbReference type="PROSITE" id="PS50404"/>
    </source>
</evidence>
<dbReference type="InterPro" id="IPR004045">
    <property type="entry name" value="Glutathione_S-Trfase_N"/>
</dbReference>
<dbReference type="Gene3D" id="1.20.1050.10">
    <property type="match status" value="1"/>
</dbReference>
<dbReference type="InterPro" id="IPR036282">
    <property type="entry name" value="Glutathione-S-Trfase_C_sf"/>
</dbReference>
<dbReference type="SFLD" id="SFLDS00019">
    <property type="entry name" value="Glutathione_Transferase_(cytos"/>
    <property type="match status" value="1"/>
</dbReference>
<dbReference type="InterPro" id="IPR036249">
    <property type="entry name" value="Thioredoxin-like_sf"/>
</dbReference>
<dbReference type="SFLD" id="SFLDG00358">
    <property type="entry name" value="Main_(cytGST)"/>
    <property type="match status" value="1"/>
</dbReference>
<dbReference type="RefSeq" id="WP_304279509.1">
    <property type="nucleotide sequence ID" value="NZ_QFQZ01000048.1"/>
</dbReference>
<gene>
    <name evidence="2" type="ORF">DI526_14775</name>
</gene>
<dbReference type="AlphaFoldDB" id="A0A2W5UZK0"/>
<dbReference type="SUPFAM" id="SSF52833">
    <property type="entry name" value="Thioredoxin-like"/>
    <property type="match status" value="1"/>
</dbReference>
<dbReference type="Gene3D" id="3.40.30.10">
    <property type="entry name" value="Glutaredoxin"/>
    <property type="match status" value="1"/>
</dbReference>
<dbReference type="GO" id="GO:0016034">
    <property type="term" value="F:maleylacetoacetate isomerase activity"/>
    <property type="evidence" value="ECO:0007669"/>
    <property type="project" value="TreeGrafter"/>
</dbReference>
<evidence type="ECO:0000313" key="2">
    <source>
        <dbReference type="EMBL" id="PZR33060.1"/>
    </source>
</evidence>
<dbReference type="CDD" id="cd03043">
    <property type="entry name" value="GST_N_1"/>
    <property type="match status" value="1"/>
</dbReference>
<dbReference type="PANTHER" id="PTHR42673:SF4">
    <property type="entry name" value="MALEYLACETOACETATE ISOMERASE"/>
    <property type="match status" value="1"/>
</dbReference>
<dbReference type="Pfam" id="PF13410">
    <property type="entry name" value="GST_C_2"/>
    <property type="match status" value="1"/>
</dbReference>
<comment type="caution">
    <text evidence="2">The sequence shown here is derived from an EMBL/GenBank/DDBJ whole genome shotgun (WGS) entry which is preliminary data.</text>
</comment>
<dbReference type="EMBL" id="QFQZ01000048">
    <property type="protein sequence ID" value="PZR33060.1"/>
    <property type="molecule type" value="Genomic_DNA"/>
</dbReference>
<reference evidence="2 3" key="1">
    <citation type="submission" date="2017-08" db="EMBL/GenBank/DDBJ databases">
        <title>Infants hospitalized years apart are colonized by the same room-sourced microbial strains.</title>
        <authorList>
            <person name="Brooks B."/>
            <person name="Olm M.R."/>
            <person name="Firek B.A."/>
            <person name="Baker R."/>
            <person name="Thomas B.C."/>
            <person name="Morowitz M.J."/>
            <person name="Banfield J.F."/>
        </authorList>
    </citation>
    <scope>NUCLEOTIDE SEQUENCE [LARGE SCALE GENOMIC DNA]</scope>
    <source>
        <strain evidence="2">S2_003_000_R2_4</strain>
    </source>
</reference>
<accession>A0A2W5UZK0</accession>
<dbReference type="CDD" id="cd03194">
    <property type="entry name" value="GST_C_3"/>
    <property type="match status" value="1"/>
</dbReference>
<keyword evidence="2" id="KW-0808">Transferase</keyword>
<dbReference type="GO" id="GO:0006749">
    <property type="term" value="P:glutathione metabolic process"/>
    <property type="evidence" value="ECO:0007669"/>
    <property type="project" value="TreeGrafter"/>
</dbReference>
<dbReference type="Pfam" id="PF13409">
    <property type="entry name" value="GST_N_2"/>
    <property type="match status" value="1"/>
</dbReference>
<dbReference type="Proteomes" id="UP000249393">
    <property type="component" value="Unassembled WGS sequence"/>
</dbReference>
<dbReference type="InterPro" id="IPR040079">
    <property type="entry name" value="Glutathione_S-Trfase"/>
</dbReference>
<feature type="domain" description="GST N-terminal" evidence="1">
    <location>
        <begin position="1"/>
        <end position="82"/>
    </location>
</feature>
<proteinExistence type="predicted"/>